<feature type="domain" description="N-acetyltransferase" evidence="5">
    <location>
        <begin position="1"/>
        <end position="153"/>
    </location>
</feature>
<dbReference type="InterPro" id="IPR016181">
    <property type="entry name" value="Acyl_CoA_acyltransferase"/>
</dbReference>
<comment type="catalytic activity">
    <reaction evidence="4">
        <text>L-methionine sulfone + acetyl-CoA = N-acetyl-L-methionine sulfone + CoA + H(+)</text>
        <dbReference type="Rhea" id="RHEA:47656"/>
        <dbReference type="ChEBI" id="CHEBI:15378"/>
        <dbReference type="ChEBI" id="CHEBI:57287"/>
        <dbReference type="ChEBI" id="CHEBI:57288"/>
        <dbReference type="ChEBI" id="CHEBI:87824"/>
        <dbReference type="ChEBI" id="CHEBI:87825"/>
    </reaction>
</comment>
<evidence type="ECO:0000256" key="3">
    <source>
        <dbReference type="ARBA" id="ARBA00050603"/>
    </source>
</evidence>
<keyword evidence="1 6" id="KW-0808">Transferase</keyword>
<dbReference type="Pfam" id="PF00583">
    <property type="entry name" value="Acetyltransf_1"/>
    <property type="match status" value="1"/>
</dbReference>
<dbReference type="EMBL" id="CP036528">
    <property type="protein sequence ID" value="QBK24548.1"/>
    <property type="molecule type" value="Genomic_DNA"/>
</dbReference>
<dbReference type="PIRSF" id="PIRSF037663">
    <property type="entry name" value="Acetyltransf_GNAT_prd"/>
    <property type="match status" value="1"/>
</dbReference>
<keyword evidence="7" id="KW-1185">Reference proteome</keyword>
<evidence type="ECO:0000256" key="1">
    <source>
        <dbReference type="ARBA" id="ARBA00022679"/>
    </source>
</evidence>
<dbReference type="Gene3D" id="3.40.630.30">
    <property type="match status" value="1"/>
</dbReference>
<keyword evidence="2" id="KW-0012">Acyltransferase</keyword>
<evidence type="ECO:0000259" key="5">
    <source>
        <dbReference type="PROSITE" id="PS51186"/>
    </source>
</evidence>
<dbReference type="InterPro" id="IPR000182">
    <property type="entry name" value="GNAT_dom"/>
</dbReference>
<name>A0A4P6URL9_9BACL</name>
<dbReference type="KEGG" id="uth:DKZ56_00645"/>
<dbReference type="PROSITE" id="PS51186">
    <property type="entry name" value="GNAT"/>
    <property type="match status" value="1"/>
</dbReference>
<dbReference type="AlphaFoldDB" id="A0A4P6URL9"/>
<accession>A0A4P6URL9</accession>
<dbReference type="SUPFAM" id="SSF55729">
    <property type="entry name" value="Acyl-CoA N-acyltransferases (Nat)"/>
    <property type="match status" value="1"/>
</dbReference>
<organism evidence="6 7">
    <name type="scientific">Ureibacillus thermophilus</name>
    <dbReference type="NCBI Taxonomy" id="367743"/>
    <lineage>
        <taxon>Bacteria</taxon>
        <taxon>Bacillati</taxon>
        <taxon>Bacillota</taxon>
        <taxon>Bacilli</taxon>
        <taxon>Bacillales</taxon>
        <taxon>Caryophanaceae</taxon>
        <taxon>Ureibacillus</taxon>
    </lineage>
</organism>
<evidence type="ECO:0000256" key="2">
    <source>
        <dbReference type="ARBA" id="ARBA00023315"/>
    </source>
</evidence>
<comment type="catalytic activity">
    <reaction evidence="3">
        <text>L-methionine sulfoximine + acetyl-CoA = N-acetyl-L-methionine sulfoximine + CoA + H(+)</text>
        <dbReference type="Rhea" id="RHEA:47660"/>
        <dbReference type="ChEBI" id="CHEBI:15378"/>
        <dbReference type="ChEBI" id="CHEBI:57287"/>
        <dbReference type="ChEBI" id="CHEBI:57288"/>
        <dbReference type="ChEBI" id="CHEBI:87826"/>
        <dbReference type="ChEBI" id="CHEBI:87827"/>
    </reaction>
</comment>
<reference evidence="6 7" key="1">
    <citation type="submission" date="2019-02" db="EMBL/GenBank/DDBJ databases">
        <title>Ureibacillus thermophilus.</title>
        <authorList>
            <person name="Sunny J.S."/>
            <person name="Natarajan A."/>
            <person name="Saleena L.M."/>
        </authorList>
    </citation>
    <scope>NUCLEOTIDE SEQUENCE [LARGE SCALE GENOMIC DNA]</scope>
    <source>
        <strain evidence="6 7">LM102</strain>
    </source>
</reference>
<evidence type="ECO:0000256" key="4">
    <source>
        <dbReference type="ARBA" id="ARBA00051334"/>
    </source>
</evidence>
<dbReference type="CDD" id="cd04301">
    <property type="entry name" value="NAT_SF"/>
    <property type="match status" value="1"/>
</dbReference>
<dbReference type="RefSeq" id="WP_208650825.1">
    <property type="nucleotide sequence ID" value="NZ_CP036528.1"/>
</dbReference>
<dbReference type="Proteomes" id="UP000291151">
    <property type="component" value="Chromosome"/>
</dbReference>
<dbReference type="FunFam" id="3.40.630.30:FF:000026">
    <property type="entry name" value="Phosphinothricin acetyltransferase"/>
    <property type="match status" value="1"/>
</dbReference>
<dbReference type="GO" id="GO:0016747">
    <property type="term" value="F:acyltransferase activity, transferring groups other than amino-acyl groups"/>
    <property type="evidence" value="ECO:0007669"/>
    <property type="project" value="InterPro"/>
</dbReference>
<protein>
    <submittedName>
        <fullName evidence="6">N-acetyltransferase family protein</fullName>
    </submittedName>
</protein>
<dbReference type="PANTHER" id="PTHR43072:SF23">
    <property type="entry name" value="UPF0039 PROTEIN C11D3.02C"/>
    <property type="match status" value="1"/>
</dbReference>
<sequence>MIRPMMLEDLQSVMEIYNDAILHTTALYRTHPQTLEERENWFHEHKKNNEPMFVYEEDGEVAGFASFNRFYPNEGYKYSMEHSVYVAPKHQGKGIGKKLLQTLIEEAKKREVRTLIAVIDSENTASIKLHEQFGFQFAGRLKNVGYKFGKWLDIVYYQLHFY</sequence>
<evidence type="ECO:0000313" key="7">
    <source>
        <dbReference type="Proteomes" id="UP000291151"/>
    </source>
</evidence>
<dbReference type="InterPro" id="IPR017255">
    <property type="entry name" value="AcTrfase_GNAT_prd"/>
</dbReference>
<proteinExistence type="predicted"/>
<evidence type="ECO:0000313" key="6">
    <source>
        <dbReference type="EMBL" id="QBK24548.1"/>
    </source>
</evidence>
<gene>
    <name evidence="6" type="ORF">DKZ56_00645</name>
</gene>
<dbReference type="PANTHER" id="PTHR43072">
    <property type="entry name" value="N-ACETYLTRANSFERASE"/>
    <property type="match status" value="1"/>
</dbReference>